<sequence length="173" mass="19153">YLPPQQPQYSQYSSTWLLPQPAVYTSSDRLCRGQRSAPYPSRSSGRPSPPTTQFGVYSTEPACLSPGPVFTPSYSWSSQPSFGCGTVSWSAPTTPPPMQPSPSTSPPTTTTATWHPFPSETYPHFQPEYIPLQPDYAHLEAVAETERGADIDIERYRRDSWSHLPPPPTHASL</sequence>
<accession>A0A1B6KWL6</accession>
<protein>
    <submittedName>
        <fullName evidence="2">Uncharacterized protein</fullName>
    </submittedName>
</protein>
<evidence type="ECO:0000256" key="1">
    <source>
        <dbReference type="SAM" id="MobiDB-lite"/>
    </source>
</evidence>
<evidence type="ECO:0000313" key="2">
    <source>
        <dbReference type="EMBL" id="JAT15853.1"/>
    </source>
</evidence>
<feature type="region of interest" description="Disordered" evidence="1">
    <location>
        <begin position="87"/>
        <end position="111"/>
    </location>
</feature>
<feature type="compositionally biased region" description="Pro residues" evidence="1">
    <location>
        <begin position="93"/>
        <end position="105"/>
    </location>
</feature>
<gene>
    <name evidence="2" type="ORF">g.1406</name>
</gene>
<feature type="compositionally biased region" description="Low complexity" evidence="1">
    <location>
        <begin position="35"/>
        <end position="46"/>
    </location>
</feature>
<dbReference type="AlphaFoldDB" id="A0A1B6KWL6"/>
<dbReference type="EMBL" id="GEBQ01024124">
    <property type="protein sequence ID" value="JAT15853.1"/>
    <property type="molecule type" value="Transcribed_RNA"/>
</dbReference>
<proteinExistence type="predicted"/>
<feature type="region of interest" description="Disordered" evidence="1">
    <location>
        <begin position="27"/>
        <end position="57"/>
    </location>
</feature>
<organism evidence="2">
    <name type="scientific">Graphocephala atropunctata</name>
    <dbReference type="NCBI Taxonomy" id="36148"/>
    <lineage>
        <taxon>Eukaryota</taxon>
        <taxon>Metazoa</taxon>
        <taxon>Ecdysozoa</taxon>
        <taxon>Arthropoda</taxon>
        <taxon>Hexapoda</taxon>
        <taxon>Insecta</taxon>
        <taxon>Pterygota</taxon>
        <taxon>Neoptera</taxon>
        <taxon>Paraneoptera</taxon>
        <taxon>Hemiptera</taxon>
        <taxon>Auchenorrhyncha</taxon>
        <taxon>Membracoidea</taxon>
        <taxon>Cicadellidae</taxon>
        <taxon>Cicadellinae</taxon>
        <taxon>Cicadellini</taxon>
        <taxon>Graphocephala</taxon>
    </lineage>
</organism>
<feature type="non-terminal residue" evidence="2">
    <location>
        <position position="1"/>
    </location>
</feature>
<name>A0A1B6KWL6_9HEMI</name>
<reference evidence="2" key="1">
    <citation type="submission" date="2015-11" db="EMBL/GenBank/DDBJ databases">
        <title>De novo transcriptome assembly of four potential Pierce s Disease insect vectors from Arizona vineyards.</title>
        <authorList>
            <person name="Tassone E.E."/>
        </authorList>
    </citation>
    <scope>NUCLEOTIDE SEQUENCE</scope>
</reference>